<protein>
    <submittedName>
        <fullName evidence="4">DekiORF60</fullName>
    </submittedName>
</protein>
<name>V9LSV9_9ABAC</name>
<sequence length="273" mass="31638">MSLDKGSIQTQTNPFAVQNGGHRYGGDDNDSSKQWTGQALFKLFKEFRLNKNYSKLIEFLVQNFPGNVKNKTFNFTSTGHLFHSLYAYVPSASDLVKERKQIRLQSECLAKLFNSTINDFKLYTELFEFIESRPNEAVGVLCPCQLLYKSLSNTKNYVQNLNAKQFDIKPPKFKKEPFDNILYKYSLNYKSLLLKKKEKHILKKKKKIKRKQILNEKIIYLQHSLDAKNKLPGLSGLSLKPCNHRFATLENQTKAGDEIVSFIRYCKLCQVVE</sequence>
<evidence type="ECO:0000313" key="4">
    <source>
        <dbReference type="EMBL" id="AFS51938.1"/>
    </source>
</evidence>
<feature type="compositionally biased region" description="Polar residues" evidence="1">
    <location>
        <begin position="7"/>
        <end position="16"/>
    </location>
</feature>
<dbReference type="EMBL" id="JX193905">
    <property type="protein sequence ID" value="AFS51938.1"/>
    <property type="molecule type" value="Genomic_DNA"/>
</dbReference>
<dbReference type="Pfam" id="PF04838">
    <property type="entry name" value="Baculo_LEF5"/>
    <property type="match status" value="1"/>
</dbReference>
<dbReference type="Pfam" id="PF11792">
    <property type="entry name" value="Baculo_LEF5_C"/>
    <property type="match status" value="1"/>
</dbReference>
<dbReference type="GO" id="GO:0006355">
    <property type="term" value="P:regulation of DNA-templated transcription"/>
    <property type="evidence" value="ECO:0007669"/>
    <property type="project" value="InterPro"/>
</dbReference>
<feature type="domain" description="Baculoviridae late expression factor 5 N-terminal" evidence="2">
    <location>
        <begin position="39"/>
        <end position="197"/>
    </location>
</feature>
<organism evidence="4">
    <name type="scientific">Dendrolimus kikuchii nucleopolyhedrovirus</name>
    <dbReference type="NCBI Taxonomy" id="1219875"/>
    <lineage>
        <taxon>Viruses</taxon>
        <taxon>Viruses incertae sedis</taxon>
        <taxon>Naldaviricetes</taxon>
        <taxon>Lefavirales</taxon>
        <taxon>Baculoviridae</taxon>
        <taxon>Alphabaculovirus</taxon>
    </lineage>
</organism>
<dbReference type="InterPro" id="IPR006923">
    <property type="entry name" value="Baculo_LEF5_N"/>
</dbReference>
<feature type="domain" description="Baculoviridae late expression factor 5 C-terminal" evidence="3">
    <location>
        <begin position="233"/>
        <end position="270"/>
    </location>
</feature>
<evidence type="ECO:0000256" key="1">
    <source>
        <dbReference type="SAM" id="MobiDB-lite"/>
    </source>
</evidence>
<accession>V9LSV9</accession>
<reference evidence="4" key="1">
    <citation type="submission" date="2012-06" db="EMBL/GenBank/DDBJ databases">
        <title>Genomic sequencing and analysis of the Dendrolimus kikuchii nucleopolyhedrovirus.</title>
        <authorList>
            <person name="Yang M.M."/>
        </authorList>
    </citation>
    <scope>NUCLEOTIDE SEQUENCE</scope>
    <source>
        <strain evidence="4">YN</strain>
    </source>
</reference>
<evidence type="ECO:0000259" key="3">
    <source>
        <dbReference type="Pfam" id="PF11792"/>
    </source>
</evidence>
<proteinExistence type="predicted"/>
<evidence type="ECO:0000259" key="2">
    <source>
        <dbReference type="Pfam" id="PF04838"/>
    </source>
</evidence>
<dbReference type="InterPro" id="IPR021758">
    <property type="entry name" value="Baculo_LEF5_C"/>
</dbReference>
<gene>
    <name evidence="4" type="primary">lef-5</name>
</gene>
<feature type="region of interest" description="Disordered" evidence="1">
    <location>
        <begin position="1"/>
        <end position="30"/>
    </location>
</feature>